<evidence type="ECO:0000313" key="2">
    <source>
        <dbReference type="Proteomes" id="UP000789405"/>
    </source>
</evidence>
<name>A0A9N9HU36_9GLOM</name>
<organism evidence="1 2">
    <name type="scientific">Dentiscutata erythropus</name>
    <dbReference type="NCBI Taxonomy" id="1348616"/>
    <lineage>
        <taxon>Eukaryota</taxon>
        <taxon>Fungi</taxon>
        <taxon>Fungi incertae sedis</taxon>
        <taxon>Mucoromycota</taxon>
        <taxon>Glomeromycotina</taxon>
        <taxon>Glomeromycetes</taxon>
        <taxon>Diversisporales</taxon>
        <taxon>Gigasporaceae</taxon>
        <taxon>Dentiscutata</taxon>
    </lineage>
</organism>
<reference evidence="1" key="1">
    <citation type="submission" date="2021-06" db="EMBL/GenBank/DDBJ databases">
        <authorList>
            <person name="Kallberg Y."/>
            <person name="Tangrot J."/>
            <person name="Rosling A."/>
        </authorList>
    </citation>
    <scope>NUCLEOTIDE SEQUENCE</scope>
    <source>
        <strain evidence="1">MA453B</strain>
    </source>
</reference>
<evidence type="ECO:0000313" key="1">
    <source>
        <dbReference type="EMBL" id="CAG8706363.1"/>
    </source>
</evidence>
<protein>
    <submittedName>
        <fullName evidence="1">18427_t:CDS:1</fullName>
    </submittedName>
</protein>
<dbReference type="AlphaFoldDB" id="A0A9N9HU36"/>
<comment type="caution">
    <text evidence="1">The sequence shown here is derived from an EMBL/GenBank/DDBJ whole genome shotgun (WGS) entry which is preliminary data.</text>
</comment>
<proteinExistence type="predicted"/>
<dbReference type="Proteomes" id="UP000789405">
    <property type="component" value="Unassembled WGS sequence"/>
</dbReference>
<keyword evidence="2" id="KW-1185">Reference proteome</keyword>
<accession>A0A9N9HU36</accession>
<gene>
    <name evidence="1" type="ORF">DERYTH_LOCUS13308</name>
</gene>
<sequence>MDQKLMRIKYKKNIVVVGSTIISTNLENIMNFMEKQKRKKYLVQQLHKPPWEQTPFFVWETFEAKGWSNNDLPRNKFFL</sequence>
<dbReference type="EMBL" id="CAJVPY010009244">
    <property type="protein sequence ID" value="CAG8706363.1"/>
    <property type="molecule type" value="Genomic_DNA"/>
</dbReference>